<feature type="chain" id="PRO_5035752806" evidence="1">
    <location>
        <begin position="20"/>
        <end position="37"/>
    </location>
</feature>
<evidence type="ECO:0000313" key="2">
    <source>
        <dbReference type="EMBL" id="KAH7438505.1"/>
    </source>
</evidence>
<reference evidence="2" key="1">
    <citation type="submission" date="2021-08" db="EMBL/GenBank/DDBJ databases">
        <title>WGS assembly of Ceratopteris richardii.</title>
        <authorList>
            <person name="Marchant D.B."/>
            <person name="Chen G."/>
            <person name="Jenkins J."/>
            <person name="Shu S."/>
            <person name="Leebens-Mack J."/>
            <person name="Grimwood J."/>
            <person name="Schmutz J."/>
            <person name="Soltis P."/>
            <person name="Soltis D."/>
            <person name="Chen Z.-H."/>
        </authorList>
    </citation>
    <scope>NUCLEOTIDE SEQUENCE</scope>
    <source>
        <strain evidence="2">Whitten #5841</strain>
        <tissue evidence="2">Leaf</tissue>
    </source>
</reference>
<dbReference type="AlphaFoldDB" id="A0A8T2UY58"/>
<keyword evidence="1" id="KW-0732">Signal</keyword>
<comment type="caution">
    <text evidence="2">The sequence shown here is derived from an EMBL/GenBank/DDBJ whole genome shotgun (WGS) entry which is preliminary data.</text>
</comment>
<organism evidence="2 3">
    <name type="scientific">Ceratopteris richardii</name>
    <name type="common">Triangle waterfern</name>
    <dbReference type="NCBI Taxonomy" id="49495"/>
    <lineage>
        <taxon>Eukaryota</taxon>
        <taxon>Viridiplantae</taxon>
        <taxon>Streptophyta</taxon>
        <taxon>Embryophyta</taxon>
        <taxon>Tracheophyta</taxon>
        <taxon>Polypodiopsida</taxon>
        <taxon>Polypodiidae</taxon>
        <taxon>Polypodiales</taxon>
        <taxon>Pteridineae</taxon>
        <taxon>Pteridaceae</taxon>
        <taxon>Parkerioideae</taxon>
        <taxon>Ceratopteris</taxon>
    </lineage>
</organism>
<sequence>MFMTGLSLLLLLLFWRISSDVFVLCSFHASCNGNVFW</sequence>
<gene>
    <name evidence="2" type="ORF">KP509_04G017900</name>
</gene>
<keyword evidence="3" id="KW-1185">Reference proteome</keyword>
<proteinExistence type="predicted"/>
<dbReference type="Proteomes" id="UP000825935">
    <property type="component" value="Chromosome 4"/>
</dbReference>
<accession>A0A8T2UY58</accession>
<dbReference type="EMBL" id="CM035409">
    <property type="protein sequence ID" value="KAH7438505.1"/>
    <property type="molecule type" value="Genomic_DNA"/>
</dbReference>
<evidence type="ECO:0000256" key="1">
    <source>
        <dbReference type="SAM" id="SignalP"/>
    </source>
</evidence>
<feature type="signal peptide" evidence="1">
    <location>
        <begin position="1"/>
        <end position="19"/>
    </location>
</feature>
<protein>
    <submittedName>
        <fullName evidence="2">Uncharacterized protein</fullName>
    </submittedName>
</protein>
<evidence type="ECO:0000313" key="3">
    <source>
        <dbReference type="Proteomes" id="UP000825935"/>
    </source>
</evidence>
<name>A0A8T2UY58_CERRI</name>